<dbReference type="GeneID" id="85356894"/>
<reference evidence="1" key="1">
    <citation type="submission" date="2023-06" db="EMBL/GenBank/DDBJ databases">
        <authorList>
            <consortium name="Lawrence Berkeley National Laboratory"/>
            <person name="Ahrendt S."/>
            <person name="Sahu N."/>
            <person name="Indic B."/>
            <person name="Wong-Bajracharya J."/>
            <person name="Merenyi Z."/>
            <person name="Ke H.-M."/>
            <person name="Monk M."/>
            <person name="Kocsube S."/>
            <person name="Drula E."/>
            <person name="Lipzen A."/>
            <person name="Balint B."/>
            <person name="Henrissat B."/>
            <person name="Andreopoulos B."/>
            <person name="Martin F.M."/>
            <person name="Harder C.B."/>
            <person name="Rigling D."/>
            <person name="Ford K.L."/>
            <person name="Foster G.D."/>
            <person name="Pangilinan J."/>
            <person name="Papanicolaou A."/>
            <person name="Barry K."/>
            <person name="LaButti K."/>
            <person name="Viragh M."/>
            <person name="Koriabine M."/>
            <person name="Yan M."/>
            <person name="Riley R."/>
            <person name="Champramary S."/>
            <person name="Plett K.L."/>
            <person name="Tsai I.J."/>
            <person name="Slot J."/>
            <person name="Sipos G."/>
            <person name="Plett J."/>
            <person name="Nagy L.G."/>
            <person name="Grigoriev I.V."/>
        </authorList>
    </citation>
    <scope>NUCLEOTIDE SEQUENCE</scope>
    <source>
        <strain evidence="1">CCBAS 213</strain>
    </source>
</reference>
<evidence type="ECO:0000313" key="2">
    <source>
        <dbReference type="Proteomes" id="UP001175211"/>
    </source>
</evidence>
<proteinExistence type="predicted"/>
<dbReference type="Gene3D" id="1.10.510.10">
    <property type="entry name" value="Transferase(Phosphotransferase) domain 1"/>
    <property type="match status" value="1"/>
</dbReference>
<feature type="non-terminal residue" evidence="1">
    <location>
        <position position="113"/>
    </location>
</feature>
<evidence type="ECO:0008006" key="3">
    <source>
        <dbReference type="Google" id="ProtNLM"/>
    </source>
</evidence>
<comment type="caution">
    <text evidence="1">The sequence shown here is derived from an EMBL/GenBank/DDBJ whole genome shotgun (WGS) entry which is preliminary data.</text>
</comment>
<protein>
    <recommendedName>
        <fullName evidence="3">Protein kinase domain-containing protein</fullName>
    </recommendedName>
</protein>
<sequence length="113" mass="12228">MSSCTSPDMSNSYLDKGRYHLGMCLGAGSFGTVYHAVDVLTPRLSQTYFCGGGDLLTVIGAGAFMYDEKLIRSTFTQILDAVAHLSRSRQNILYSMDGLKVLLADFGLSTEDA</sequence>
<evidence type="ECO:0000313" key="1">
    <source>
        <dbReference type="EMBL" id="KAK0457787.1"/>
    </source>
</evidence>
<keyword evidence="2" id="KW-1185">Reference proteome</keyword>
<dbReference type="AlphaFoldDB" id="A0AA39N4P0"/>
<dbReference type="EMBL" id="JAUEPS010000020">
    <property type="protein sequence ID" value="KAK0457787.1"/>
    <property type="molecule type" value="Genomic_DNA"/>
</dbReference>
<dbReference type="RefSeq" id="XP_060330086.1">
    <property type="nucleotide sequence ID" value="XM_060473346.1"/>
</dbReference>
<dbReference type="Proteomes" id="UP001175211">
    <property type="component" value="Unassembled WGS sequence"/>
</dbReference>
<organism evidence="1 2">
    <name type="scientific">Armillaria tabescens</name>
    <name type="common">Ringless honey mushroom</name>
    <name type="synonym">Agaricus tabescens</name>
    <dbReference type="NCBI Taxonomy" id="1929756"/>
    <lineage>
        <taxon>Eukaryota</taxon>
        <taxon>Fungi</taxon>
        <taxon>Dikarya</taxon>
        <taxon>Basidiomycota</taxon>
        <taxon>Agaricomycotina</taxon>
        <taxon>Agaricomycetes</taxon>
        <taxon>Agaricomycetidae</taxon>
        <taxon>Agaricales</taxon>
        <taxon>Marasmiineae</taxon>
        <taxon>Physalacriaceae</taxon>
        <taxon>Desarmillaria</taxon>
    </lineage>
</organism>
<gene>
    <name evidence="1" type="ORF">EV420DRAFT_1547416</name>
</gene>
<dbReference type="SUPFAM" id="SSF56112">
    <property type="entry name" value="Protein kinase-like (PK-like)"/>
    <property type="match status" value="1"/>
</dbReference>
<name>A0AA39N4P0_ARMTA</name>
<dbReference type="InterPro" id="IPR011009">
    <property type="entry name" value="Kinase-like_dom_sf"/>
</dbReference>
<accession>A0AA39N4P0</accession>